<protein>
    <submittedName>
        <fullName evidence="2">Uncharacterized protein</fullName>
    </submittedName>
</protein>
<reference evidence="2 3" key="1">
    <citation type="submission" date="2024-10" db="EMBL/GenBank/DDBJ databases">
        <authorList>
            <person name="Kim D."/>
        </authorList>
    </citation>
    <scope>NUCLEOTIDE SEQUENCE [LARGE SCALE GENOMIC DNA]</scope>
    <source>
        <strain evidence="2">BH-2024</strain>
    </source>
</reference>
<sequence>MFGAVELALGGRGAPALPPPPLPPSPPPPPPPSEVTQSDLMVYGGFGLSFSIGFRPRPFSCSPTSAQ</sequence>
<dbReference type="EMBL" id="JBICBT010001187">
    <property type="protein sequence ID" value="KAL3079454.1"/>
    <property type="molecule type" value="Genomic_DNA"/>
</dbReference>
<name>A0ABD2IH28_9BILA</name>
<dbReference type="Proteomes" id="UP001620626">
    <property type="component" value="Unassembled WGS sequence"/>
</dbReference>
<feature type="compositionally biased region" description="Pro residues" evidence="1">
    <location>
        <begin position="16"/>
        <end position="33"/>
    </location>
</feature>
<dbReference type="AlphaFoldDB" id="A0ABD2IH28"/>
<gene>
    <name evidence="2" type="ORF">niasHT_031783</name>
</gene>
<proteinExistence type="predicted"/>
<feature type="region of interest" description="Disordered" evidence="1">
    <location>
        <begin position="1"/>
        <end position="38"/>
    </location>
</feature>
<evidence type="ECO:0000313" key="3">
    <source>
        <dbReference type="Proteomes" id="UP001620626"/>
    </source>
</evidence>
<keyword evidence="3" id="KW-1185">Reference proteome</keyword>
<evidence type="ECO:0000313" key="2">
    <source>
        <dbReference type="EMBL" id="KAL3079454.1"/>
    </source>
</evidence>
<comment type="caution">
    <text evidence="2">The sequence shown here is derived from an EMBL/GenBank/DDBJ whole genome shotgun (WGS) entry which is preliminary data.</text>
</comment>
<organism evidence="2 3">
    <name type="scientific">Heterodera trifolii</name>
    <dbReference type="NCBI Taxonomy" id="157864"/>
    <lineage>
        <taxon>Eukaryota</taxon>
        <taxon>Metazoa</taxon>
        <taxon>Ecdysozoa</taxon>
        <taxon>Nematoda</taxon>
        <taxon>Chromadorea</taxon>
        <taxon>Rhabditida</taxon>
        <taxon>Tylenchina</taxon>
        <taxon>Tylenchomorpha</taxon>
        <taxon>Tylenchoidea</taxon>
        <taxon>Heteroderidae</taxon>
        <taxon>Heteroderinae</taxon>
        <taxon>Heterodera</taxon>
    </lineage>
</organism>
<evidence type="ECO:0000256" key="1">
    <source>
        <dbReference type="SAM" id="MobiDB-lite"/>
    </source>
</evidence>
<accession>A0ABD2IH28</accession>